<comment type="caution">
    <text evidence="6">Lacks conserved residue(s) required for the propagation of feature annotation.</text>
</comment>
<name>A0A8S1KQY1_9CILI</name>
<dbReference type="NCBIfam" id="NF001908">
    <property type="entry name" value="PRK00668.1"/>
    <property type="match status" value="1"/>
</dbReference>
<evidence type="ECO:0000313" key="9">
    <source>
        <dbReference type="Proteomes" id="UP000692954"/>
    </source>
</evidence>
<organism evidence="8 9">
    <name type="scientific">Paramecium sonneborni</name>
    <dbReference type="NCBI Taxonomy" id="65129"/>
    <lineage>
        <taxon>Eukaryota</taxon>
        <taxon>Sar</taxon>
        <taxon>Alveolata</taxon>
        <taxon>Ciliophora</taxon>
        <taxon>Intramacronucleata</taxon>
        <taxon>Oligohymenophorea</taxon>
        <taxon>Peniculida</taxon>
        <taxon>Parameciidae</taxon>
        <taxon>Paramecium</taxon>
    </lineage>
</organism>
<dbReference type="GO" id="GO:0006183">
    <property type="term" value="P:GTP biosynthetic process"/>
    <property type="evidence" value="ECO:0007669"/>
    <property type="project" value="InterPro"/>
</dbReference>
<dbReference type="CDD" id="cd04413">
    <property type="entry name" value="NDPk_I"/>
    <property type="match status" value="1"/>
</dbReference>
<dbReference type="EC" id="2.7.4.6" evidence="3"/>
<dbReference type="HAMAP" id="MF_00451">
    <property type="entry name" value="NDP_kinase"/>
    <property type="match status" value="1"/>
</dbReference>
<dbReference type="GO" id="GO:0006228">
    <property type="term" value="P:UTP biosynthetic process"/>
    <property type="evidence" value="ECO:0007669"/>
    <property type="project" value="InterPro"/>
</dbReference>
<dbReference type="InterPro" id="IPR001564">
    <property type="entry name" value="Nucleoside_diP_kinase"/>
</dbReference>
<dbReference type="SMART" id="SM00562">
    <property type="entry name" value="NDK"/>
    <property type="match status" value="1"/>
</dbReference>
<dbReference type="GO" id="GO:0006241">
    <property type="term" value="P:CTP biosynthetic process"/>
    <property type="evidence" value="ECO:0007669"/>
    <property type="project" value="InterPro"/>
</dbReference>
<evidence type="ECO:0000256" key="1">
    <source>
        <dbReference type="ARBA" id="ARBA00001946"/>
    </source>
</evidence>
<dbReference type="Pfam" id="PF00334">
    <property type="entry name" value="NDK"/>
    <property type="match status" value="1"/>
</dbReference>
<dbReference type="OrthoDB" id="2162449at2759"/>
<keyword evidence="4" id="KW-0808">Transferase</keyword>
<protein>
    <recommendedName>
        <fullName evidence="3">nucleoside-diphosphate kinase</fullName>
        <ecNumber evidence="3">2.7.4.6</ecNumber>
    </recommendedName>
</protein>
<comment type="cofactor">
    <cofactor evidence="1">
        <name>Mg(2+)</name>
        <dbReference type="ChEBI" id="CHEBI:18420"/>
    </cofactor>
</comment>
<evidence type="ECO:0000256" key="6">
    <source>
        <dbReference type="PROSITE-ProRule" id="PRU00706"/>
    </source>
</evidence>
<gene>
    <name evidence="8" type="ORF">PSON_ATCC_30995.1.T0100480</name>
</gene>
<evidence type="ECO:0000256" key="4">
    <source>
        <dbReference type="ARBA" id="ARBA00022679"/>
    </source>
</evidence>
<keyword evidence="5" id="KW-0418">Kinase</keyword>
<dbReference type="InterPro" id="IPR034907">
    <property type="entry name" value="NDK-like_dom"/>
</dbReference>
<evidence type="ECO:0000256" key="3">
    <source>
        <dbReference type="ARBA" id="ARBA00012966"/>
    </source>
</evidence>
<dbReference type="FunFam" id="3.30.70.141:FF:000002">
    <property type="entry name" value="Nucleoside diphosphate kinase"/>
    <property type="match status" value="1"/>
</dbReference>
<dbReference type="GO" id="GO:0004550">
    <property type="term" value="F:nucleoside diphosphate kinase activity"/>
    <property type="evidence" value="ECO:0007669"/>
    <property type="project" value="UniProtKB-EC"/>
</dbReference>
<dbReference type="Proteomes" id="UP000692954">
    <property type="component" value="Unassembled WGS sequence"/>
</dbReference>
<dbReference type="PANTHER" id="PTHR11349">
    <property type="entry name" value="NUCLEOSIDE DIPHOSPHATE KINASE"/>
    <property type="match status" value="1"/>
</dbReference>
<reference evidence="8" key="1">
    <citation type="submission" date="2021-01" db="EMBL/GenBank/DDBJ databases">
        <authorList>
            <consortium name="Genoscope - CEA"/>
            <person name="William W."/>
        </authorList>
    </citation>
    <scope>NUCLEOTIDE SEQUENCE</scope>
</reference>
<evidence type="ECO:0000313" key="8">
    <source>
        <dbReference type="EMBL" id="CAD8056831.1"/>
    </source>
</evidence>
<evidence type="ECO:0000256" key="5">
    <source>
        <dbReference type="ARBA" id="ARBA00022777"/>
    </source>
</evidence>
<keyword evidence="9" id="KW-1185">Reference proteome</keyword>
<comment type="caution">
    <text evidence="8">The sequence shown here is derived from an EMBL/GenBank/DDBJ whole genome shotgun (WGS) entry which is preliminary data.</text>
</comment>
<evidence type="ECO:0000259" key="7">
    <source>
        <dbReference type="SMART" id="SM00562"/>
    </source>
</evidence>
<dbReference type="AlphaFoldDB" id="A0A8S1KQY1"/>
<accession>A0A8S1KQY1</accession>
<dbReference type="PROSITE" id="PS51374">
    <property type="entry name" value="NDPK_LIKE"/>
    <property type="match status" value="1"/>
</dbReference>
<comment type="similarity">
    <text evidence="2 6">Belongs to the NDK family.</text>
</comment>
<feature type="domain" description="Nucleoside diphosphate kinase-like" evidence="7">
    <location>
        <begin position="3"/>
        <end position="141"/>
    </location>
</feature>
<sequence>MEKEQTFVLIKPDGVQRRIIGRIIQRFEDKGFSMVAMKMLIPNQELLQKHYEELMFKPFFPCLICYMLSGPVIAMIWQGKDVVRQIRSMLGEGRNPIEQKPGTVRGDYALELQRNLIHGSDSCESAQKEINLWFNIKEIVDWKPSDLNWVCE</sequence>
<evidence type="ECO:0000256" key="2">
    <source>
        <dbReference type="ARBA" id="ARBA00008142"/>
    </source>
</evidence>
<proteinExistence type="inferred from homology"/>
<dbReference type="EMBL" id="CAJJDN010000010">
    <property type="protein sequence ID" value="CAD8056831.1"/>
    <property type="molecule type" value="Genomic_DNA"/>
</dbReference>